<gene>
    <name evidence="5" type="ORF">K435DRAFT_861928</name>
</gene>
<dbReference type="OrthoDB" id="3253683at2759"/>
<feature type="region of interest" description="Disordered" evidence="3">
    <location>
        <begin position="272"/>
        <end position="299"/>
    </location>
</feature>
<dbReference type="InterPro" id="IPR036875">
    <property type="entry name" value="Znf_CCHC_sf"/>
</dbReference>
<dbReference type="GO" id="GO:0003676">
    <property type="term" value="F:nucleic acid binding"/>
    <property type="evidence" value="ECO:0007669"/>
    <property type="project" value="InterPro"/>
</dbReference>
<name>A0A4S8LTY0_DENBC</name>
<feature type="compositionally biased region" description="Polar residues" evidence="3">
    <location>
        <begin position="513"/>
        <end position="536"/>
    </location>
</feature>
<dbReference type="Proteomes" id="UP000297245">
    <property type="component" value="Unassembled WGS sequence"/>
</dbReference>
<keyword evidence="2" id="KW-0479">Metal-binding</keyword>
<dbReference type="EMBL" id="ML179261">
    <property type="protein sequence ID" value="THU93017.1"/>
    <property type="molecule type" value="Genomic_DNA"/>
</dbReference>
<protein>
    <recommendedName>
        <fullName evidence="4">CCHC-type domain-containing protein</fullName>
    </recommendedName>
</protein>
<evidence type="ECO:0000313" key="6">
    <source>
        <dbReference type="Proteomes" id="UP000297245"/>
    </source>
</evidence>
<keyword evidence="6" id="KW-1185">Reference proteome</keyword>
<dbReference type="InterPro" id="IPR001878">
    <property type="entry name" value="Znf_CCHC"/>
</dbReference>
<feature type="compositionally biased region" description="Polar residues" evidence="3">
    <location>
        <begin position="487"/>
        <end position="497"/>
    </location>
</feature>
<keyword evidence="2" id="KW-0862">Zinc</keyword>
<dbReference type="SMART" id="SM00343">
    <property type="entry name" value="ZnF_C2HC"/>
    <property type="match status" value="1"/>
</dbReference>
<dbReference type="Pfam" id="PF03732">
    <property type="entry name" value="Retrotrans_gag"/>
    <property type="match status" value="1"/>
</dbReference>
<dbReference type="PROSITE" id="PS50158">
    <property type="entry name" value="ZF_CCHC"/>
    <property type="match status" value="1"/>
</dbReference>
<evidence type="ECO:0000259" key="4">
    <source>
        <dbReference type="PROSITE" id="PS50158"/>
    </source>
</evidence>
<keyword evidence="2" id="KW-0863">Zinc-finger</keyword>
<dbReference type="SUPFAM" id="SSF57756">
    <property type="entry name" value="Retrovirus zinc finger-like domains"/>
    <property type="match status" value="1"/>
</dbReference>
<dbReference type="GO" id="GO:0006397">
    <property type="term" value="P:mRNA processing"/>
    <property type="evidence" value="ECO:0007669"/>
    <property type="project" value="UniProtKB-KW"/>
</dbReference>
<reference evidence="5 6" key="1">
    <citation type="journal article" date="2019" name="Nat. Ecol. Evol.">
        <title>Megaphylogeny resolves global patterns of mushroom evolution.</title>
        <authorList>
            <person name="Varga T."/>
            <person name="Krizsan K."/>
            <person name="Foldi C."/>
            <person name="Dima B."/>
            <person name="Sanchez-Garcia M."/>
            <person name="Sanchez-Ramirez S."/>
            <person name="Szollosi G.J."/>
            <person name="Szarkandi J.G."/>
            <person name="Papp V."/>
            <person name="Albert L."/>
            <person name="Andreopoulos W."/>
            <person name="Angelini C."/>
            <person name="Antonin V."/>
            <person name="Barry K.W."/>
            <person name="Bougher N.L."/>
            <person name="Buchanan P."/>
            <person name="Buyck B."/>
            <person name="Bense V."/>
            <person name="Catcheside P."/>
            <person name="Chovatia M."/>
            <person name="Cooper J."/>
            <person name="Damon W."/>
            <person name="Desjardin D."/>
            <person name="Finy P."/>
            <person name="Geml J."/>
            <person name="Haridas S."/>
            <person name="Hughes K."/>
            <person name="Justo A."/>
            <person name="Karasinski D."/>
            <person name="Kautmanova I."/>
            <person name="Kiss B."/>
            <person name="Kocsube S."/>
            <person name="Kotiranta H."/>
            <person name="LaButti K.M."/>
            <person name="Lechner B.E."/>
            <person name="Liimatainen K."/>
            <person name="Lipzen A."/>
            <person name="Lukacs Z."/>
            <person name="Mihaltcheva S."/>
            <person name="Morgado L.N."/>
            <person name="Niskanen T."/>
            <person name="Noordeloos M.E."/>
            <person name="Ohm R.A."/>
            <person name="Ortiz-Santana B."/>
            <person name="Ovrebo C."/>
            <person name="Racz N."/>
            <person name="Riley R."/>
            <person name="Savchenko A."/>
            <person name="Shiryaev A."/>
            <person name="Soop K."/>
            <person name="Spirin V."/>
            <person name="Szebenyi C."/>
            <person name="Tomsovsky M."/>
            <person name="Tulloss R.E."/>
            <person name="Uehling J."/>
            <person name="Grigoriev I.V."/>
            <person name="Vagvolgyi C."/>
            <person name="Papp T."/>
            <person name="Martin F.M."/>
            <person name="Miettinen O."/>
            <person name="Hibbett D.S."/>
            <person name="Nagy L.G."/>
        </authorList>
    </citation>
    <scope>NUCLEOTIDE SEQUENCE [LARGE SCALE GENOMIC DNA]</scope>
    <source>
        <strain evidence="5 6">CBS 962.96</strain>
    </source>
</reference>
<feature type="compositionally biased region" description="Basic and acidic residues" evidence="3">
    <location>
        <begin position="543"/>
        <end position="563"/>
    </location>
</feature>
<sequence>MDEPPINPMANMDEPILQPPPLQQPVPGTAEWYQSLTDAEQGRLLNLRIWEAIGTLTQEQHGVIHVITDLQSKVVEINTNTNSVGTNMNTKSDAKPKAFDGKPKHVDSFFSQLYLYFHNKVKKFETDEAKVLETLAWMMEGSAAKWSANRTRSIEAGGAPGTYADLKKDIRTAFGGGNQEDVAQRCIQVIYQRKRTTNDFFLSFEEYKEDSGLDDKALIMRLKQQLRLDIVEHIYGMETTPVTYTGWKTAVTKFNLVDQNICSTSSATSSEIATTQTPTGTTYGGAGKPMEIDRNRTPRAPVSKNTLCYNCGGFGHLSRFCAEPRAKRVDMIRRMIEDMPTEDKELLREQEESEEETPAILNHINNRKKSRSKKKVAKEQERKAELPMPQNKRGPYWIYWCLQYKPMKGKELLKRHILDPPERIIELDEELLYRLVTSFPQDAIDVIKELTALRTADVPLQAVNNRSLGQQRRHAREAAEKEARLQNPATPSTNQCSLGRHACTPANARLHNTDLQTPPATQAVPNQQAQTSTPPLTHTPVRGTERLSRRELAQRARREHEQCQQENELYTLTPSSSTTDIQSATRGLSSHPQPATLSSVSQSHQLITPPATEAQQQATSSHPHFLSPDLNQLHLHQQDERIEHCINQVGFNPNYAPFLETTGLFCAAQ</sequence>
<keyword evidence="1" id="KW-0507">mRNA processing</keyword>
<feature type="region of interest" description="Disordered" evidence="3">
    <location>
        <begin position="349"/>
        <end position="387"/>
    </location>
</feature>
<organism evidence="5 6">
    <name type="scientific">Dendrothele bispora (strain CBS 962.96)</name>
    <dbReference type="NCBI Taxonomy" id="1314807"/>
    <lineage>
        <taxon>Eukaryota</taxon>
        <taxon>Fungi</taxon>
        <taxon>Dikarya</taxon>
        <taxon>Basidiomycota</taxon>
        <taxon>Agaricomycotina</taxon>
        <taxon>Agaricomycetes</taxon>
        <taxon>Agaricomycetidae</taxon>
        <taxon>Agaricales</taxon>
        <taxon>Agaricales incertae sedis</taxon>
        <taxon>Dendrothele</taxon>
    </lineage>
</organism>
<accession>A0A4S8LTY0</accession>
<evidence type="ECO:0000256" key="1">
    <source>
        <dbReference type="ARBA" id="ARBA00022664"/>
    </source>
</evidence>
<dbReference type="AlphaFoldDB" id="A0A4S8LTY0"/>
<feature type="compositionally biased region" description="Basic residues" evidence="3">
    <location>
        <begin position="365"/>
        <end position="376"/>
    </location>
</feature>
<proteinExistence type="predicted"/>
<feature type="compositionally biased region" description="Polar residues" evidence="3">
    <location>
        <begin position="564"/>
        <end position="603"/>
    </location>
</feature>
<feature type="domain" description="CCHC-type" evidence="4">
    <location>
        <begin position="308"/>
        <end position="323"/>
    </location>
</feature>
<evidence type="ECO:0000256" key="2">
    <source>
        <dbReference type="PROSITE-ProRule" id="PRU00047"/>
    </source>
</evidence>
<evidence type="ECO:0000256" key="3">
    <source>
        <dbReference type="SAM" id="MobiDB-lite"/>
    </source>
</evidence>
<dbReference type="InterPro" id="IPR005162">
    <property type="entry name" value="Retrotrans_gag_dom"/>
</dbReference>
<evidence type="ECO:0000313" key="5">
    <source>
        <dbReference type="EMBL" id="THU93017.1"/>
    </source>
</evidence>
<dbReference type="Gene3D" id="4.10.60.10">
    <property type="entry name" value="Zinc finger, CCHC-type"/>
    <property type="match status" value="1"/>
</dbReference>
<feature type="region of interest" description="Disordered" evidence="3">
    <location>
        <begin position="464"/>
        <end position="603"/>
    </location>
</feature>
<dbReference type="GO" id="GO:0008270">
    <property type="term" value="F:zinc ion binding"/>
    <property type="evidence" value="ECO:0007669"/>
    <property type="project" value="UniProtKB-KW"/>
</dbReference>
<feature type="compositionally biased region" description="Low complexity" evidence="3">
    <location>
        <begin position="272"/>
        <end position="281"/>
    </location>
</feature>